<keyword evidence="6 7" id="KW-0539">Nucleus</keyword>
<comment type="subcellular location">
    <subcellularLocation>
        <location evidence="1 7">Nucleus</location>
    </subcellularLocation>
</comment>
<sequence>MARLNTHLSATPQQTRSSTVDSLYRDPSVAPRHASNARGSTYSAMSPSQSSDKENTVSDPRENTPQPAKRRGLSNASGRIPTPDTGSTAGSASNKRRRTDDYSMSEASRIYEDEDQDAEEDAEQEARAVQDTTQPEEEEDVQSQLYNPNQDPEKRRQVRYQLRDNHRQLEENRDELIKSNNCGLYDLIVRNNTTFGKVRQTADATVDSRFLVSATDLASKKLQNSLHESGGAGIDLDQFVSKCIYFMKSGGYRHGEEDAPAIAVADDEEEDTGDGLDWALFGRKACFPSNKRPPVSSFLLGPLSVQKRIKTTQRRATQKRAPVGPATRPQEVREGDITQSENSNLTHLVKGIKSKLEEHMNAGMAGVESEMDQLSEQEEWTEEDQNAACDRFRLAMTTDGEAAVSLFDFAINPHDFGQSIENLFYISFLVREGNAQIVKDQDGLPLLLPAAPRGISEQRGQGAQKHQAVFSIDYSTWQMFIQAYNITEPLIPHRVQEEENGGARWY</sequence>
<evidence type="ECO:0000256" key="2">
    <source>
        <dbReference type="ARBA" id="ARBA00008997"/>
    </source>
</evidence>
<dbReference type="PANTHER" id="PTHR16140:SF0">
    <property type="entry name" value="NON-STRUCTURAL MAINTENANCE OF CHROMOSOMES ELEMENT 4"/>
    <property type="match status" value="1"/>
</dbReference>
<dbReference type="EMBL" id="JYNV01000252">
    <property type="protein sequence ID" value="KZM21289.1"/>
    <property type="molecule type" value="Genomic_DNA"/>
</dbReference>
<dbReference type="OrthoDB" id="361242at2759"/>
<dbReference type="Pfam" id="PF08743">
    <property type="entry name" value="Nse4_C"/>
    <property type="match status" value="1"/>
</dbReference>
<comment type="caution">
    <text evidence="11">The sequence shown here is derived from an EMBL/GenBank/DDBJ whole genome shotgun (WGS) entry which is preliminary data.</text>
</comment>
<dbReference type="GO" id="GO:0030915">
    <property type="term" value="C:Smc5-Smc6 complex"/>
    <property type="evidence" value="ECO:0007669"/>
    <property type="project" value="UniProtKB-UniRule"/>
</dbReference>
<evidence type="ECO:0000313" key="11">
    <source>
        <dbReference type="EMBL" id="KZM21289.1"/>
    </source>
</evidence>
<feature type="compositionally biased region" description="Polar residues" evidence="8">
    <location>
        <begin position="37"/>
        <end position="50"/>
    </location>
</feature>
<name>A0A163ANJ0_DIDRA</name>
<dbReference type="Pfam" id="PF15412">
    <property type="entry name" value="Nse4-Nse3_bdg"/>
    <property type="match status" value="1"/>
</dbReference>
<comment type="function">
    <text evidence="7">Component of the SMC5-SMC6 complex, that promotes sister chromatid alignment after DNA damage and facilitates double-stranded DNA breaks (DSBs) repair via homologous recombination between sister chromatids.</text>
</comment>
<dbReference type="AlphaFoldDB" id="A0A163ANJ0"/>
<evidence type="ECO:0000256" key="8">
    <source>
        <dbReference type="SAM" id="MobiDB-lite"/>
    </source>
</evidence>
<dbReference type="GO" id="GO:0005634">
    <property type="term" value="C:nucleus"/>
    <property type="evidence" value="ECO:0007669"/>
    <property type="project" value="UniProtKB-SubCell"/>
</dbReference>
<comment type="subunit">
    <text evidence="7">Component of the SMC5-SMC6 complex.</text>
</comment>
<evidence type="ECO:0000256" key="5">
    <source>
        <dbReference type="ARBA" id="ARBA00023204"/>
    </source>
</evidence>
<evidence type="ECO:0000313" key="12">
    <source>
        <dbReference type="Proteomes" id="UP000076837"/>
    </source>
</evidence>
<evidence type="ECO:0000259" key="10">
    <source>
        <dbReference type="Pfam" id="PF15412"/>
    </source>
</evidence>
<feature type="compositionally biased region" description="Polar residues" evidence="8">
    <location>
        <begin position="1"/>
        <end position="21"/>
    </location>
</feature>
<evidence type="ECO:0000259" key="9">
    <source>
        <dbReference type="Pfam" id="PF08743"/>
    </source>
</evidence>
<dbReference type="PANTHER" id="PTHR16140">
    <property type="entry name" value="NON-STRUCTURAL MAINTENANCE OF CHROMOSOMES ELEMENT 4"/>
    <property type="match status" value="1"/>
</dbReference>
<feature type="domain" description="Non-structural maintenance of chromosome element 4 C-terminal" evidence="9">
    <location>
        <begin position="404"/>
        <end position="491"/>
    </location>
</feature>
<dbReference type="InterPro" id="IPR029225">
    <property type="entry name" value="Nse4_Nse3-bd"/>
</dbReference>
<comment type="similarity">
    <text evidence="2 7">Belongs to the NSE4 family.</text>
</comment>
<feature type="compositionally biased region" description="Basic and acidic residues" evidence="8">
    <location>
        <begin position="51"/>
        <end position="62"/>
    </location>
</feature>
<gene>
    <name evidence="11" type="ORF">ST47_g7579</name>
</gene>
<organism evidence="11 12">
    <name type="scientific">Didymella rabiei</name>
    <name type="common">Chickpea ascochyta blight fungus</name>
    <name type="synonym">Mycosphaerella rabiei</name>
    <dbReference type="NCBI Taxonomy" id="5454"/>
    <lineage>
        <taxon>Eukaryota</taxon>
        <taxon>Fungi</taxon>
        <taxon>Dikarya</taxon>
        <taxon>Ascomycota</taxon>
        <taxon>Pezizomycotina</taxon>
        <taxon>Dothideomycetes</taxon>
        <taxon>Pleosporomycetidae</taxon>
        <taxon>Pleosporales</taxon>
        <taxon>Pleosporineae</taxon>
        <taxon>Didymellaceae</taxon>
        <taxon>Ascochyta</taxon>
    </lineage>
</organism>
<proteinExistence type="inferred from homology"/>
<evidence type="ECO:0000256" key="4">
    <source>
        <dbReference type="ARBA" id="ARBA00023172"/>
    </source>
</evidence>
<feature type="domain" description="Nse4/EID protein Nse3/MAGE-binding" evidence="10">
    <location>
        <begin position="207"/>
        <end position="258"/>
    </location>
</feature>
<feature type="region of interest" description="Disordered" evidence="8">
    <location>
        <begin position="310"/>
        <end position="341"/>
    </location>
</feature>
<keyword evidence="12" id="KW-1185">Reference proteome</keyword>
<reference evidence="11 12" key="1">
    <citation type="journal article" date="2016" name="Sci. Rep.">
        <title>Draft genome sequencing and secretome analysis of fungal phytopathogen Ascochyta rabiei provides insight into the necrotrophic effector repertoire.</title>
        <authorList>
            <person name="Verma S."/>
            <person name="Gazara R.K."/>
            <person name="Nizam S."/>
            <person name="Parween S."/>
            <person name="Chattopadhyay D."/>
            <person name="Verma P.K."/>
        </authorList>
    </citation>
    <scope>NUCLEOTIDE SEQUENCE [LARGE SCALE GENOMIC DNA]</scope>
    <source>
        <strain evidence="11 12">ArDII</strain>
    </source>
</reference>
<keyword evidence="4 7" id="KW-0233">DNA recombination</keyword>
<dbReference type="InterPro" id="IPR027786">
    <property type="entry name" value="Nse4/EID"/>
</dbReference>
<feature type="region of interest" description="Disordered" evidence="8">
    <location>
        <begin position="1"/>
        <end position="155"/>
    </location>
</feature>
<protein>
    <recommendedName>
        <fullName evidence="7">Non-structural maintenance of chromosomes element 4</fullName>
    </recommendedName>
</protein>
<dbReference type="Proteomes" id="UP000076837">
    <property type="component" value="Unassembled WGS sequence"/>
</dbReference>
<evidence type="ECO:0000256" key="6">
    <source>
        <dbReference type="ARBA" id="ARBA00023242"/>
    </source>
</evidence>
<evidence type="ECO:0000256" key="1">
    <source>
        <dbReference type="ARBA" id="ARBA00004123"/>
    </source>
</evidence>
<dbReference type="InterPro" id="IPR014854">
    <property type="entry name" value="Nse4_C"/>
</dbReference>
<keyword evidence="3 7" id="KW-0227">DNA damage</keyword>
<evidence type="ECO:0000256" key="3">
    <source>
        <dbReference type="ARBA" id="ARBA00022763"/>
    </source>
</evidence>
<accession>A0A163ANJ0</accession>
<feature type="compositionally biased region" description="Acidic residues" evidence="8">
    <location>
        <begin position="112"/>
        <end position="123"/>
    </location>
</feature>
<dbReference type="GO" id="GO:0006281">
    <property type="term" value="P:DNA repair"/>
    <property type="evidence" value="ECO:0007669"/>
    <property type="project" value="UniProtKB-UniRule"/>
</dbReference>
<keyword evidence="5 7" id="KW-0234">DNA repair</keyword>
<evidence type="ECO:0000256" key="7">
    <source>
        <dbReference type="RuleBase" id="RU365071"/>
    </source>
</evidence>
<dbReference type="GO" id="GO:0006310">
    <property type="term" value="P:DNA recombination"/>
    <property type="evidence" value="ECO:0007669"/>
    <property type="project" value="UniProtKB-UniRule"/>
</dbReference>
<feature type="compositionally biased region" description="Polar residues" evidence="8">
    <location>
        <begin position="84"/>
        <end position="93"/>
    </location>
</feature>
<dbReference type="STRING" id="5454.A0A163ANJ0"/>